<dbReference type="SUPFAM" id="SSF46689">
    <property type="entry name" value="Homeodomain-like"/>
    <property type="match status" value="2"/>
</dbReference>
<comment type="caution">
    <text evidence="5">The sequence shown here is derived from an EMBL/GenBank/DDBJ whole genome shotgun (WGS) entry which is preliminary data.</text>
</comment>
<dbReference type="InParanoid" id="A0A0D2JBL7"/>
<dbReference type="Proteomes" id="UP000032233">
    <property type="component" value="Unassembled WGS sequence"/>
</dbReference>
<keyword evidence="3" id="KW-0804">Transcription</keyword>
<dbReference type="PROSITE" id="PS01124">
    <property type="entry name" value="HTH_ARAC_FAMILY_2"/>
    <property type="match status" value="1"/>
</dbReference>
<name>A0A0D2JBL7_9BACT</name>
<keyword evidence="6" id="KW-1185">Reference proteome</keyword>
<dbReference type="EMBL" id="AZAC01000018">
    <property type="protein sequence ID" value="KIX13161.1"/>
    <property type="molecule type" value="Genomic_DNA"/>
</dbReference>
<dbReference type="InterPro" id="IPR053142">
    <property type="entry name" value="PchR_regulatory_protein"/>
</dbReference>
<accession>A0A0D2JBL7</accession>
<evidence type="ECO:0000259" key="4">
    <source>
        <dbReference type="PROSITE" id="PS01124"/>
    </source>
</evidence>
<dbReference type="AlphaFoldDB" id="A0A0D2JBL7"/>
<dbReference type="Gene3D" id="1.10.10.60">
    <property type="entry name" value="Homeodomain-like"/>
    <property type="match status" value="2"/>
</dbReference>
<keyword evidence="1" id="KW-0805">Transcription regulation</keyword>
<dbReference type="GO" id="GO:0043565">
    <property type="term" value="F:sequence-specific DNA binding"/>
    <property type="evidence" value="ECO:0007669"/>
    <property type="project" value="InterPro"/>
</dbReference>
<feature type="domain" description="HTH araC/xylS-type" evidence="4">
    <location>
        <begin position="213"/>
        <end position="311"/>
    </location>
</feature>
<dbReference type="RefSeq" id="WP_044349766.1">
    <property type="nucleotide sequence ID" value="NZ_AZAC01000018.1"/>
</dbReference>
<dbReference type="PRINTS" id="PR00032">
    <property type="entry name" value="HTHARAC"/>
</dbReference>
<proteinExistence type="predicted"/>
<organism evidence="5 6">
    <name type="scientific">Dethiosulfatarculus sandiegensis</name>
    <dbReference type="NCBI Taxonomy" id="1429043"/>
    <lineage>
        <taxon>Bacteria</taxon>
        <taxon>Pseudomonadati</taxon>
        <taxon>Thermodesulfobacteriota</taxon>
        <taxon>Desulfarculia</taxon>
        <taxon>Desulfarculales</taxon>
        <taxon>Desulfarculaceae</taxon>
        <taxon>Dethiosulfatarculus</taxon>
    </lineage>
</organism>
<evidence type="ECO:0000313" key="6">
    <source>
        <dbReference type="Proteomes" id="UP000032233"/>
    </source>
</evidence>
<evidence type="ECO:0000256" key="3">
    <source>
        <dbReference type="ARBA" id="ARBA00023163"/>
    </source>
</evidence>
<dbReference type="STRING" id="1429043.X474_15560"/>
<dbReference type="GO" id="GO:0003700">
    <property type="term" value="F:DNA-binding transcription factor activity"/>
    <property type="evidence" value="ECO:0007669"/>
    <property type="project" value="InterPro"/>
</dbReference>
<dbReference type="InterPro" id="IPR020449">
    <property type="entry name" value="Tscrpt_reg_AraC-type_HTH"/>
</dbReference>
<evidence type="ECO:0000256" key="2">
    <source>
        <dbReference type="ARBA" id="ARBA00023125"/>
    </source>
</evidence>
<reference evidence="5 6" key="1">
    <citation type="submission" date="2013-11" db="EMBL/GenBank/DDBJ databases">
        <title>Metagenomic analysis of a methanogenic consortium involved in long chain n-alkane degradation.</title>
        <authorList>
            <person name="Davidova I.A."/>
            <person name="Callaghan A.V."/>
            <person name="Wawrik B."/>
            <person name="Pruitt S."/>
            <person name="Marks C."/>
            <person name="Duncan K.E."/>
            <person name="Suflita J.M."/>
        </authorList>
    </citation>
    <scope>NUCLEOTIDE SEQUENCE [LARGE SCALE GENOMIC DNA]</scope>
    <source>
        <strain evidence="5 6">SPR</strain>
    </source>
</reference>
<dbReference type="InterPro" id="IPR018060">
    <property type="entry name" value="HTH_AraC"/>
</dbReference>
<evidence type="ECO:0000256" key="1">
    <source>
        <dbReference type="ARBA" id="ARBA00023015"/>
    </source>
</evidence>
<evidence type="ECO:0000313" key="5">
    <source>
        <dbReference type="EMBL" id="KIX13161.1"/>
    </source>
</evidence>
<dbReference type="InterPro" id="IPR009057">
    <property type="entry name" value="Homeodomain-like_sf"/>
</dbReference>
<dbReference type="OrthoDB" id="5421880at2"/>
<dbReference type="FunCoup" id="A0A0D2JBL7">
    <property type="interactions" value="185"/>
</dbReference>
<keyword evidence="2" id="KW-0238">DNA-binding</keyword>
<gene>
    <name evidence="5" type="ORF">X474_15560</name>
</gene>
<dbReference type="PANTHER" id="PTHR47893">
    <property type="entry name" value="REGULATORY PROTEIN PCHR"/>
    <property type="match status" value="1"/>
</dbReference>
<protein>
    <recommendedName>
        <fullName evidence="4">HTH araC/xylS-type domain-containing protein</fullName>
    </recommendedName>
</protein>
<dbReference type="Pfam" id="PF12833">
    <property type="entry name" value="HTH_18"/>
    <property type="match status" value="1"/>
</dbReference>
<dbReference type="SMART" id="SM00342">
    <property type="entry name" value="HTH_ARAC"/>
    <property type="match status" value="1"/>
</dbReference>
<dbReference type="PANTHER" id="PTHR47893:SF1">
    <property type="entry name" value="REGULATORY PROTEIN PCHR"/>
    <property type="match status" value="1"/>
</dbReference>
<sequence>MQQGTEKAAMKVEGLQVPAGIEGQHVEIKPGLRLVILDSRLREDLCLHFETEEAPYELTYHLDGLMHYSVNNSKGGKSFWGKPGFNVASSFPFSEGTMEFPAQDRVRAIAVHIEPQVFLSCLDDQSDLIAPELASVFENGCFSHYFQPFGMLPSMSLAANQILECPFHGSARKLFLESKTLELLVLHLTQLLLKSSRKMSEPNVGRLDRTRIQKARDYLLEDFQNPPSLFQLASLVGMTHTKLNRGFKAIYGTTVFGYLRQHRLEQSRLMMETAEMNIAEIAYATGFSSPSHFAKAFLNHFGIQPSAYLKEITQRRFICLK</sequence>